<feature type="active site" description="Proton donor" evidence="7">
    <location>
        <position position="243"/>
    </location>
</feature>
<dbReference type="InterPro" id="IPR029019">
    <property type="entry name" value="HEX_eukaryotic_N"/>
</dbReference>
<name>A0A812MRC3_9DINO</name>
<dbReference type="Gene3D" id="3.30.379.10">
    <property type="entry name" value="Chitobiase/beta-hexosaminidase domain 2-like"/>
    <property type="match status" value="1"/>
</dbReference>
<dbReference type="GO" id="GO:0016020">
    <property type="term" value="C:membrane"/>
    <property type="evidence" value="ECO:0007669"/>
    <property type="project" value="TreeGrafter"/>
</dbReference>
<dbReference type="EMBL" id="CAJNDS010001669">
    <property type="protein sequence ID" value="CAE7272190.1"/>
    <property type="molecule type" value="Genomic_DNA"/>
</dbReference>
<dbReference type="AlphaFoldDB" id="A0A812MRC3"/>
<dbReference type="Gene3D" id="3.20.20.80">
    <property type="entry name" value="Glycosidases"/>
    <property type="match status" value="1"/>
</dbReference>
<dbReference type="InterPro" id="IPR025705">
    <property type="entry name" value="Beta_hexosaminidase_sua/sub"/>
</dbReference>
<dbReference type="GO" id="GO:0030203">
    <property type="term" value="P:glycosaminoglycan metabolic process"/>
    <property type="evidence" value="ECO:0007669"/>
    <property type="project" value="TreeGrafter"/>
</dbReference>
<sequence length="448" mass="49997">MLNDQHRNISHIIVFNGVKLLSDLFAPLALGVNESYELAVSAEGRVAISSQTAWGALRGLETLSQLVEYNFTTDTYSIHDVPFRMEDAPQFQHRGLLVDSARHFLPPIRLKRTIEAMSFAKLNVLHWHLTEDESFSMPSSSHPELAEKGAWSASERYSLHDVKDIVDFAQLHGVRVIPEFDMPGHVSSWSKSHAELFDPRCLERSRRLAFEPTKEVFDFLQGLLTEWATGVFHDQFFHLGGDEVPFECWERLSVSEGGKTYDTPPKLFRHFVGSMFRRVTGPLNRSAIFWDEAFVSADLPAEAVVQVWRDKKTLVRAVQAGHRALLSWGWYLDHLNEDWQGMYDNDPVGGVPEDQKDKVLGGEGCMWGETVDGSDQAPTVWPRLAAIAERLWSAPASSAAAAETRLGAFRCLLLRRGVAAGPTMGQGRAAPPGPGSCDQRSGDWGQLA</sequence>
<evidence type="ECO:0000256" key="3">
    <source>
        <dbReference type="ARBA" id="ARBA00012663"/>
    </source>
</evidence>
<feature type="region of interest" description="Disordered" evidence="8">
    <location>
        <begin position="423"/>
        <end position="448"/>
    </location>
</feature>
<dbReference type="Pfam" id="PF14845">
    <property type="entry name" value="Glycohydro_20b2"/>
    <property type="match status" value="1"/>
</dbReference>
<evidence type="ECO:0000256" key="2">
    <source>
        <dbReference type="ARBA" id="ARBA00006285"/>
    </source>
</evidence>
<dbReference type="PIRSF" id="PIRSF001093">
    <property type="entry name" value="B-hxosamndse_ab_euk"/>
    <property type="match status" value="1"/>
</dbReference>
<dbReference type="PANTHER" id="PTHR22600">
    <property type="entry name" value="BETA-HEXOSAMINIDASE"/>
    <property type="match status" value="1"/>
</dbReference>
<evidence type="ECO:0000259" key="10">
    <source>
        <dbReference type="Pfam" id="PF14845"/>
    </source>
</evidence>
<feature type="domain" description="Beta-hexosaminidase eukaryotic type N-terminal" evidence="10">
    <location>
        <begin position="23"/>
        <end position="66"/>
    </location>
</feature>
<evidence type="ECO:0000256" key="8">
    <source>
        <dbReference type="SAM" id="MobiDB-lite"/>
    </source>
</evidence>
<evidence type="ECO:0000256" key="1">
    <source>
        <dbReference type="ARBA" id="ARBA00001231"/>
    </source>
</evidence>
<dbReference type="InterPro" id="IPR017853">
    <property type="entry name" value="GH"/>
</dbReference>
<dbReference type="GO" id="GO:0005975">
    <property type="term" value="P:carbohydrate metabolic process"/>
    <property type="evidence" value="ECO:0007669"/>
    <property type="project" value="InterPro"/>
</dbReference>
<dbReference type="EC" id="3.2.1.52" evidence="3"/>
<evidence type="ECO:0000313" key="11">
    <source>
        <dbReference type="EMBL" id="CAE7272190.1"/>
    </source>
</evidence>
<evidence type="ECO:0000256" key="6">
    <source>
        <dbReference type="ARBA" id="ARBA00023295"/>
    </source>
</evidence>
<dbReference type="GO" id="GO:0004563">
    <property type="term" value="F:beta-N-acetylhexosaminidase activity"/>
    <property type="evidence" value="ECO:0007669"/>
    <property type="project" value="UniProtKB-EC"/>
</dbReference>
<keyword evidence="4" id="KW-0378">Hydrolase</keyword>
<dbReference type="InterPro" id="IPR015883">
    <property type="entry name" value="Glyco_hydro_20_cat"/>
</dbReference>
<keyword evidence="5" id="KW-0325">Glycoprotein</keyword>
<dbReference type="GO" id="GO:0005764">
    <property type="term" value="C:lysosome"/>
    <property type="evidence" value="ECO:0007669"/>
    <property type="project" value="TreeGrafter"/>
</dbReference>
<evidence type="ECO:0000256" key="4">
    <source>
        <dbReference type="ARBA" id="ARBA00022801"/>
    </source>
</evidence>
<accession>A0A812MRC3</accession>
<proteinExistence type="inferred from homology"/>
<dbReference type="Proteomes" id="UP000604046">
    <property type="component" value="Unassembled WGS sequence"/>
</dbReference>
<protein>
    <recommendedName>
        <fullName evidence="3">beta-N-acetylhexosaminidase</fullName>
        <ecNumber evidence="3">3.2.1.52</ecNumber>
    </recommendedName>
</protein>
<comment type="catalytic activity">
    <reaction evidence="1">
        <text>Hydrolysis of terminal non-reducing N-acetyl-D-hexosamine residues in N-acetyl-beta-D-hexosaminides.</text>
        <dbReference type="EC" id="3.2.1.52"/>
    </reaction>
</comment>
<dbReference type="OrthoDB" id="428480at2759"/>
<reference evidence="11" key="1">
    <citation type="submission" date="2021-02" db="EMBL/GenBank/DDBJ databases">
        <authorList>
            <person name="Dougan E. K."/>
            <person name="Rhodes N."/>
            <person name="Thang M."/>
            <person name="Chan C."/>
        </authorList>
    </citation>
    <scope>NUCLEOTIDE SEQUENCE</scope>
</reference>
<dbReference type="SUPFAM" id="SSF55545">
    <property type="entry name" value="beta-N-acetylhexosaminidase-like domain"/>
    <property type="match status" value="1"/>
</dbReference>
<evidence type="ECO:0000313" key="12">
    <source>
        <dbReference type="Proteomes" id="UP000604046"/>
    </source>
</evidence>
<comment type="similarity">
    <text evidence="2">Belongs to the glycosyl hydrolase 20 family.</text>
</comment>
<dbReference type="Pfam" id="PF00728">
    <property type="entry name" value="Glyco_hydro_20"/>
    <property type="match status" value="1"/>
</dbReference>
<gene>
    <name evidence="11" type="primary">HEXO1</name>
    <name evidence="11" type="ORF">SNAT2548_LOCUS14444</name>
</gene>
<keyword evidence="6" id="KW-0326">Glycosidase</keyword>
<dbReference type="PRINTS" id="PR00738">
    <property type="entry name" value="GLHYDRLASE20"/>
</dbReference>
<keyword evidence="12" id="KW-1185">Reference proteome</keyword>
<evidence type="ECO:0000256" key="5">
    <source>
        <dbReference type="ARBA" id="ARBA00023180"/>
    </source>
</evidence>
<comment type="caution">
    <text evidence="11">The sequence shown here is derived from an EMBL/GenBank/DDBJ whole genome shotgun (WGS) entry which is preliminary data.</text>
</comment>
<feature type="domain" description="Glycoside hydrolase family 20 catalytic" evidence="9">
    <location>
        <begin position="91"/>
        <end position="394"/>
    </location>
</feature>
<dbReference type="SUPFAM" id="SSF51445">
    <property type="entry name" value="(Trans)glycosidases"/>
    <property type="match status" value="1"/>
</dbReference>
<dbReference type="InterPro" id="IPR029018">
    <property type="entry name" value="Hex-like_dom2"/>
</dbReference>
<evidence type="ECO:0000256" key="7">
    <source>
        <dbReference type="PIRSR" id="PIRSR001093-1"/>
    </source>
</evidence>
<dbReference type="PANTHER" id="PTHR22600:SF21">
    <property type="entry name" value="BETA-HEXOSAMINIDASE A"/>
    <property type="match status" value="1"/>
</dbReference>
<organism evidence="11 12">
    <name type="scientific">Symbiodinium natans</name>
    <dbReference type="NCBI Taxonomy" id="878477"/>
    <lineage>
        <taxon>Eukaryota</taxon>
        <taxon>Sar</taxon>
        <taxon>Alveolata</taxon>
        <taxon>Dinophyceae</taxon>
        <taxon>Suessiales</taxon>
        <taxon>Symbiodiniaceae</taxon>
        <taxon>Symbiodinium</taxon>
    </lineage>
</organism>
<dbReference type="GO" id="GO:0006689">
    <property type="term" value="P:ganglioside catabolic process"/>
    <property type="evidence" value="ECO:0007669"/>
    <property type="project" value="TreeGrafter"/>
</dbReference>
<evidence type="ECO:0000259" key="9">
    <source>
        <dbReference type="Pfam" id="PF00728"/>
    </source>
</evidence>